<evidence type="ECO:0000256" key="3">
    <source>
        <dbReference type="ARBA" id="ARBA00022578"/>
    </source>
</evidence>
<evidence type="ECO:0000313" key="8">
    <source>
        <dbReference type="EMBL" id="QOR46399.1"/>
    </source>
</evidence>
<keyword evidence="4 6" id="KW-0238">DNA-binding</keyword>
<evidence type="ECO:0000256" key="6">
    <source>
        <dbReference type="RuleBase" id="RU365089"/>
    </source>
</evidence>
<keyword evidence="9" id="KW-1185">Reference proteome</keyword>
<keyword evidence="6" id="KW-0814">Transposable element</keyword>
<proteinExistence type="inferred from homology"/>
<dbReference type="GO" id="GO:0006313">
    <property type="term" value="P:DNA transposition"/>
    <property type="evidence" value="ECO:0007669"/>
    <property type="project" value="UniProtKB-UniRule"/>
</dbReference>
<dbReference type="EMBL" id="CP063213">
    <property type="protein sequence ID" value="QOR46399.1"/>
    <property type="molecule type" value="Genomic_DNA"/>
</dbReference>
<dbReference type="GO" id="GO:0003677">
    <property type="term" value="F:DNA binding"/>
    <property type="evidence" value="ECO:0007669"/>
    <property type="project" value="UniProtKB-UniRule"/>
</dbReference>
<dbReference type="Proteomes" id="UP000595053">
    <property type="component" value="Chromosome"/>
</dbReference>
<evidence type="ECO:0000256" key="1">
    <source>
        <dbReference type="ARBA" id="ARBA00002190"/>
    </source>
</evidence>
<dbReference type="InterPro" id="IPR001207">
    <property type="entry name" value="Transposase_mutator"/>
</dbReference>
<dbReference type="InterPro" id="IPR048004">
    <property type="entry name" value="IS1249_transpos"/>
</dbReference>
<organism evidence="8 9">
    <name type="scientific">Trueperella pecoris</name>
    <dbReference type="NCBI Taxonomy" id="2733571"/>
    <lineage>
        <taxon>Bacteria</taxon>
        <taxon>Bacillati</taxon>
        <taxon>Actinomycetota</taxon>
        <taxon>Actinomycetes</taxon>
        <taxon>Actinomycetales</taxon>
        <taxon>Actinomycetaceae</taxon>
        <taxon>Trueperella</taxon>
    </lineage>
</organism>
<evidence type="ECO:0000256" key="2">
    <source>
        <dbReference type="ARBA" id="ARBA00010961"/>
    </source>
</evidence>
<dbReference type="PANTHER" id="PTHR33217">
    <property type="entry name" value="TRANSPOSASE FOR INSERTION SEQUENCE ELEMENT IS1081"/>
    <property type="match status" value="1"/>
</dbReference>
<dbReference type="Pfam" id="PF00872">
    <property type="entry name" value="Transposase_mut"/>
    <property type="match status" value="1"/>
</dbReference>
<dbReference type="PANTHER" id="PTHR33217:SF7">
    <property type="entry name" value="TRANSPOSASE FOR INSERTION SEQUENCE ELEMENT IS1081"/>
    <property type="match status" value="1"/>
</dbReference>
<dbReference type="GO" id="GO:0004803">
    <property type="term" value="F:transposase activity"/>
    <property type="evidence" value="ECO:0007669"/>
    <property type="project" value="UniProtKB-UniRule"/>
</dbReference>
<name>A0A7M1QWN3_9ACTO</name>
<feature type="region of interest" description="Disordered" evidence="7">
    <location>
        <begin position="350"/>
        <end position="376"/>
    </location>
</feature>
<accession>A0A7M1QWN3</accession>
<evidence type="ECO:0000256" key="4">
    <source>
        <dbReference type="ARBA" id="ARBA00023125"/>
    </source>
</evidence>
<evidence type="ECO:0000256" key="7">
    <source>
        <dbReference type="SAM" id="MobiDB-lite"/>
    </source>
</evidence>
<gene>
    <name evidence="8" type="ORF">INS88_04145</name>
</gene>
<keyword evidence="3 6" id="KW-0815">Transposition</keyword>
<evidence type="ECO:0000256" key="5">
    <source>
        <dbReference type="ARBA" id="ARBA00023172"/>
    </source>
</evidence>
<sequence length="392" mass="45187">MRGVKSFNPRARHCPICDEPCKKKGKTAAGSQRWYCKNCRYSFTSTRTDQQKLAQFREFCDYVTDTEPKRRLAGSLRTWDRNHAWCWDTRPVWEPTGEVYDQVFIDGTYIAHGWCVLIAATTDGVIAYQLCDKESKTAYTALLSRIPAPAVVTTDGDKGALAAIKACWPTTHVQRCLVHIQRNIRRITTSRPRIKQHKALYKIALNLTKITTAEEAIEWQKGLSAFHSLYDQWLAERTYKHTVPASQVPKFAVNNKSWWYTHHHTRRIVRSLDRYIKDGVLFTYLDPAIDPAQPLASTTNPLEGGINAPLKGFLHAHRGWSEDHMLTALDYWLYNRSINRQPLETFITNTRQTQPASKHKPNSDQPAKIDNAIDHEQPWEDSLTIRKGWIRN</sequence>
<dbReference type="NCBIfam" id="NF033544">
    <property type="entry name" value="transpos_IS1249"/>
    <property type="match status" value="1"/>
</dbReference>
<keyword evidence="5 6" id="KW-0233">DNA recombination</keyword>
<evidence type="ECO:0000313" key="9">
    <source>
        <dbReference type="Proteomes" id="UP000595053"/>
    </source>
</evidence>
<dbReference type="AlphaFoldDB" id="A0A7M1QWN3"/>
<comment type="function">
    <text evidence="1 6">Required for the transposition of the insertion element.</text>
</comment>
<comment type="similarity">
    <text evidence="2 6">Belongs to the transposase mutator family.</text>
</comment>
<reference evidence="8 9" key="1">
    <citation type="submission" date="2020-10" db="EMBL/GenBank/DDBJ databases">
        <title>Trueperella pecoris sp. nov. isolated from bovine and porcine specimens.</title>
        <authorList>
            <person name="Schoenecker L."/>
            <person name="Schnydrig P."/>
            <person name="Brodard I."/>
            <person name="Thomann A."/>
            <person name="Hemphill A."/>
            <person name="Rodriguez-Campos S."/>
            <person name="Perreten V."/>
            <person name="Jores J."/>
            <person name="Kittl S."/>
        </authorList>
    </citation>
    <scope>NUCLEOTIDE SEQUENCE [LARGE SCALE GENOMIC DNA]</scope>
    <source>
        <strain evidence="8 9">15A0121</strain>
    </source>
</reference>
<protein>
    <recommendedName>
        <fullName evidence="6">Mutator family transposase</fullName>
    </recommendedName>
</protein>